<dbReference type="PANTHER" id="PTHR38593">
    <property type="entry name" value="BLR2558 PROTEIN"/>
    <property type="match status" value="1"/>
</dbReference>
<keyword evidence="3" id="KW-1185">Reference proteome</keyword>
<sequence>MKKFAQFMVAEHTLAQTDLKNLGTSVGIAVKDTIDPPHVALKSLLVSTPAGRAFDSIYIYSQVADHDATIANFQTEQSNGSHRDVVSYANNYLPHIQMHRQSADSISRGFFRR</sequence>
<feature type="domain" description="DUF4142" evidence="1">
    <location>
        <begin position="2"/>
        <end position="105"/>
    </location>
</feature>
<dbReference type="Proteomes" id="UP000321513">
    <property type="component" value="Unassembled WGS sequence"/>
</dbReference>
<dbReference type="PANTHER" id="PTHR38593:SF1">
    <property type="entry name" value="BLR2558 PROTEIN"/>
    <property type="match status" value="1"/>
</dbReference>
<gene>
    <name evidence="2" type="ORF">SAE01_08650</name>
</gene>
<dbReference type="EMBL" id="BJYT01000002">
    <property type="protein sequence ID" value="GEO08369.1"/>
    <property type="molecule type" value="Genomic_DNA"/>
</dbReference>
<dbReference type="AlphaFoldDB" id="A0A512B8W3"/>
<protein>
    <recommendedName>
        <fullName evidence="1">DUF4142 domain-containing protein</fullName>
    </recommendedName>
</protein>
<evidence type="ECO:0000313" key="2">
    <source>
        <dbReference type="EMBL" id="GEO08369.1"/>
    </source>
</evidence>
<name>A0A512B8W3_9BACT</name>
<evidence type="ECO:0000313" key="3">
    <source>
        <dbReference type="Proteomes" id="UP000321513"/>
    </source>
</evidence>
<comment type="caution">
    <text evidence="2">The sequence shown here is derived from an EMBL/GenBank/DDBJ whole genome shotgun (WGS) entry which is preliminary data.</text>
</comment>
<proteinExistence type="predicted"/>
<evidence type="ECO:0000259" key="1">
    <source>
        <dbReference type="Pfam" id="PF13628"/>
    </source>
</evidence>
<reference evidence="2 3" key="1">
    <citation type="submission" date="2019-07" db="EMBL/GenBank/DDBJ databases">
        <title>Whole genome shotgun sequence of Segetibacter aerophilus NBRC 106135.</title>
        <authorList>
            <person name="Hosoyama A."/>
            <person name="Uohara A."/>
            <person name="Ohji S."/>
            <person name="Ichikawa N."/>
        </authorList>
    </citation>
    <scope>NUCLEOTIDE SEQUENCE [LARGE SCALE GENOMIC DNA]</scope>
    <source>
        <strain evidence="2 3">NBRC 106135</strain>
    </source>
</reference>
<dbReference type="Pfam" id="PF13628">
    <property type="entry name" value="DUF4142"/>
    <property type="match status" value="1"/>
</dbReference>
<dbReference type="InterPro" id="IPR025419">
    <property type="entry name" value="DUF4142"/>
</dbReference>
<accession>A0A512B8W3</accession>
<organism evidence="2 3">
    <name type="scientific">Segetibacter aerophilus</name>
    <dbReference type="NCBI Taxonomy" id="670293"/>
    <lineage>
        <taxon>Bacteria</taxon>
        <taxon>Pseudomonadati</taxon>
        <taxon>Bacteroidota</taxon>
        <taxon>Chitinophagia</taxon>
        <taxon>Chitinophagales</taxon>
        <taxon>Chitinophagaceae</taxon>
        <taxon>Segetibacter</taxon>
    </lineage>
</organism>